<name>A0A2T4CF53_TRILO</name>
<evidence type="ECO:0000313" key="2">
    <source>
        <dbReference type="EMBL" id="PTB80168.1"/>
    </source>
</evidence>
<feature type="compositionally biased region" description="Low complexity" evidence="1">
    <location>
        <begin position="86"/>
        <end position="101"/>
    </location>
</feature>
<dbReference type="AlphaFoldDB" id="A0A2T4CF53"/>
<sequence>MVDHALLPLVIRSHGIHHGYNTSQMLPYIHAFAFVSTCAHLICAKHSHPEHSINTLHLHGISSPSHHLEAAVNAGPPPTPYAARFAPPGSDSSSSPTTSAALNKKKQEDNNSIHHVSCHQALPQQAATSSSNTS</sequence>
<feature type="compositionally biased region" description="Polar residues" evidence="1">
    <location>
        <begin position="122"/>
        <end position="134"/>
    </location>
</feature>
<proteinExistence type="predicted"/>
<evidence type="ECO:0000313" key="3">
    <source>
        <dbReference type="Proteomes" id="UP000240760"/>
    </source>
</evidence>
<organism evidence="2 3">
    <name type="scientific">Trichoderma longibrachiatum ATCC 18648</name>
    <dbReference type="NCBI Taxonomy" id="983965"/>
    <lineage>
        <taxon>Eukaryota</taxon>
        <taxon>Fungi</taxon>
        <taxon>Dikarya</taxon>
        <taxon>Ascomycota</taxon>
        <taxon>Pezizomycotina</taxon>
        <taxon>Sordariomycetes</taxon>
        <taxon>Hypocreomycetidae</taxon>
        <taxon>Hypocreales</taxon>
        <taxon>Hypocreaceae</taxon>
        <taxon>Trichoderma</taxon>
    </lineage>
</organism>
<protein>
    <submittedName>
        <fullName evidence="2">Uncharacterized protein</fullName>
    </submittedName>
</protein>
<feature type="region of interest" description="Disordered" evidence="1">
    <location>
        <begin position="57"/>
        <end position="134"/>
    </location>
</feature>
<evidence type="ECO:0000256" key="1">
    <source>
        <dbReference type="SAM" id="MobiDB-lite"/>
    </source>
</evidence>
<gene>
    <name evidence="2" type="ORF">M440DRAFT_182775</name>
</gene>
<dbReference type="EMBL" id="KZ679127">
    <property type="protein sequence ID" value="PTB80168.1"/>
    <property type="molecule type" value="Genomic_DNA"/>
</dbReference>
<reference evidence="2 3" key="1">
    <citation type="submission" date="2016-07" db="EMBL/GenBank/DDBJ databases">
        <title>Multiple horizontal gene transfer events from other fungi enriched the ability of initially mycotrophic Trichoderma (Ascomycota) to feed on dead plant biomass.</title>
        <authorList>
            <consortium name="DOE Joint Genome Institute"/>
            <person name="Aerts A."/>
            <person name="Atanasova L."/>
            <person name="Chenthamara K."/>
            <person name="Zhang J."/>
            <person name="Grujic M."/>
            <person name="Henrissat B."/>
            <person name="Kuo A."/>
            <person name="Salamov A."/>
            <person name="Lipzen A."/>
            <person name="Labutti K."/>
            <person name="Barry K."/>
            <person name="Miao Y."/>
            <person name="Rahimi M.J."/>
            <person name="Shen Q."/>
            <person name="Grigoriev I.V."/>
            <person name="Kubicek C.P."/>
            <person name="Druzhinina I.S."/>
        </authorList>
    </citation>
    <scope>NUCLEOTIDE SEQUENCE [LARGE SCALE GENOMIC DNA]</scope>
    <source>
        <strain evidence="2 3">ATCC 18648</strain>
    </source>
</reference>
<keyword evidence="3" id="KW-1185">Reference proteome</keyword>
<accession>A0A2T4CF53</accession>
<dbReference type="Proteomes" id="UP000240760">
    <property type="component" value="Unassembled WGS sequence"/>
</dbReference>